<proteinExistence type="predicted"/>
<evidence type="ECO:0000313" key="3">
    <source>
        <dbReference type="Proteomes" id="UP000240883"/>
    </source>
</evidence>
<reference evidence="2 3" key="1">
    <citation type="journal article" date="2018" name="Front. Microbiol.">
        <title>Genome-Wide Analysis of Corynespora cassiicola Leaf Fall Disease Putative Effectors.</title>
        <authorList>
            <person name="Lopez D."/>
            <person name="Ribeiro S."/>
            <person name="Label P."/>
            <person name="Fumanal B."/>
            <person name="Venisse J.S."/>
            <person name="Kohler A."/>
            <person name="de Oliveira R.R."/>
            <person name="Labutti K."/>
            <person name="Lipzen A."/>
            <person name="Lail K."/>
            <person name="Bauer D."/>
            <person name="Ohm R.A."/>
            <person name="Barry K.W."/>
            <person name="Spatafora J."/>
            <person name="Grigoriev I.V."/>
            <person name="Martin F.M."/>
            <person name="Pujade-Renaud V."/>
        </authorList>
    </citation>
    <scope>NUCLEOTIDE SEQUENCE [LARGE SCALE GENOMIC DNA]</scope>
    <source>
        <strain evidence="2 3">Philippines</strain>
    </source>
</reference>
<name>A0A2T2NQ68_CORCC</name>
<feature type="region of interest" description="Disordered" evidence="1">
    <location>
        <begin position="91"/>
        <end position="115"/>
    </location>
</feature>
<dbReference type="Proteomes" id="UP000240883">
    <property type="component" value="Unassembled WGS sequence"/>
</dbReference>
<organism evidence="2 3">
    <name type="scientific">Corynespora cassiicola Philippines</name>
    <dbReference type="NCBI Taxonomy" id="1448308"/>
    <lineage>
        <taxon>Eukaryota</taxon>
        <taxon>Fungi</taxon>
        <taxon>Dikarya</taxon>
        <taxon>Ascomycota</taxon>
        <taxon>Pezizomycotina</taxon>
        <taxon>Dothideomycetes</taxon>
        <taxon>Pleosporomycetidae</taxon>
        <taxon>Pleosporales</taxon>
        <taxon>Corynesporascaceae</taxon>
        <taxon>Corynespora</taxon>
    </lineage>
</organism>
<keyword evidence="3" id="KW-1185">Reference proteome</keyword>
<protein>
    <submittedName>
        <fullName evidence="2">Uncharacterized protein</fullName>
    </submittedName>
</protein>
<sequence length="278" mass="31081">MDFLYMTLSDLPRNVTDNLDTSLDWRTGTIHNMHLFFLFRILKVGTFDMAFLDDSPQPHFEPPPLPPSPSRKAAQCMHTVPLVLHLLLRPSDSPTGIPQPRNPSRSPHQTVPPACTPTASHIIPIPWFAPLRCPRSHCARVGYLLPGKMPSFNSVYPQRPRHVAASQPAREDETVPGTLQLHASRIGPNIARAWADSDPETGEWIRRWRNGAMDEEHWHSDALSEPCRREACPQLVFARLGVGAGFETCRIVGGRRGGHEDAELWVRVRVQVRGGGNG</sequence>
<dbReference type="EMBL" id="KZ678134">
    <property type="protein sequence ID" value="PSN67592.1"/>
    <property type="molecule type" value="Genomic_DNA"/>
</dbReference>
<evidence type="ECO:0000256" key="1">
    <source>
        <dbReference type="SAM" id="MobiDB-lite"/>
    </source>
</evidence>
<dbReference type="AlphaFoldDB" id="A0A2T2NQ68"/>
<accession>A0A2T2NQ68</accession>
<feature type="compositionally biased region" description="Polar residues" evidence="1">
    <location>
        <begin position="92"/>
        <end position="109"/>
    </location>
</feature>
<gene>
    <name evidence="2" type="ORF">BS50DRAFT_345869</name>
</gene>
<evidence type="ECO:0000313" key="2">
    <source>
        <dbReference type="EMBL" id="PSN67592.1"/>
    </source>
</evidence>